<gene>
    <name evidence="2" type="ORF">Q8F55_006332</name>
</gene>
<evidence type="ECO:0000313" key="2">
    <source>
        <dbReference type="EMBL" id="KAL1406920.1"/>
    </source>
</evidence>
<proteinExistence type="predicted"/>
<dbReference type="GeneID" id="95987375"/>
<comment type="caution">
    <text evidence="2">The sequence shown here is derived from an EMBL/GenBank/DDBJ whole genome shotgun (WGS) entry which is preliminary data.</text>
</comment>
<dbReference type="Proteomes" id="UP001565368">
    <property type="component" value="Unassembled WGS sequence"/>
</dbReference>
<name>A0ABR3PWS5_9TREE</name>
<dbReference type="EMBL" id="JBBXJM010000005">
    <property type="protein sequence ID" value="KAL1406920.1"/>
    <property type="molecule type" value="Genomic_DNA"/>
</dbReference>
<feature type="region of interest" description="Disordered" evidence="1">
    <location>
        <begin position="1"/>
        <end position="54"/>
    </location>
</feature>
<feature type="compositionally biased region" description="Polar residues" evidence="1">
    <location>
        <begin position="1"/>
        <end position="22"/>
    </location>
</feature>
<accession>A0ABR3PWS5</accession>
<evidence type="ECO:0000256" key="1">
    <source>
        <dbReference type="SAM" id="MobiDB-lite"/>
    </source>
</evidence>
<feature type="compositionally biased region" description="Low complexity" evidence="1">
    <location>
        <begin position="23"/>
        <end position="51"/>
    </location>
</feature>
<dbReference type="RefSeq" id="XP_069206864.1">
    <property type="nucleotide sequence ID" value="XM_069354793.1"/>
</dbReference>
<reference evidence="2 3" key="1">
    <citation type="submission" date="2023-08" db="EMBL/GenBank/DDBJ databases">
        <title>Annotated Genome Sequence of Vanrija albida AlHP1.</title>
        <authorList>
            <person name="Herzog R."/>
        </authorList>
    </citation>
    <scope>NUCLEOTIDE SEQUENCE [LARGE SCALE GENOMIC DNA]</scope>
    <source>
        <strain evidence="2 3">AlHP1</strain>
    </source>
</reference>
<sequence>MGRRQPSTTYAHSRGASTTTQKSVASTLASTLPSSASSSRRSSRQFPSSSLDRVKLRTPLTQPRMLSHLHHFSALASHSALSDEDVCRTFLASLPAALEPAVTFRFGQGAHAWSALQFVFLSLVESLDWFRRLTGSASDPDIAPVDPLTRPLSPAALATLNPPGTVVHPAPNAYFLSPAPSPAPPDAVATLLLSPMADRHLVRDRALLSDVRRLPVPAVFRPLFLEHEVAALHRGTLRLRLANAPADADLVVKNVFWAPDVPFNVLSAARLRKQGWRVDADGTMTNVIRKVALPLTTFPNRYRAVQVRACVPPDQVTPPPQWDATSRIVISYLETTPDTPTF</sequence>
<organism evidence="2 3">
    <name type="scientific">Vanrija albida</name>
    <dbReference type="NCBI Taxonomy" id="181172"/>
    <lineage>
        <taxon>Eukaryota</taxon>
        <taxon>Fungi</taxon>
        <taxon>Dikarya</taxon>
        <taxon>Basidiomycota</taxon>
        <taxon>Agaricomycotina</taxon>
        <taxon>Tremellomycetes</taxon>
        <taxon>Trichosporonales</taxon>
        <taxon>Trichosporonaceae</taxon>
        <taxon>Vanrija</taxon>
    </lineage>
</organism>
<protein>
    <submittedName>
        <fullName evidence="2">Uncharacterized protein</fullName>
    </submittedName>
</protein>
<keyword evidence="3" id="KW-1185">Reference proteome</keyword>
<evidence type="ECO:0000313" key="3">
    <source>
        <dbReference type="Proteomes" id="UP001565368"/>
    </source>
</evidence>